<dbReference type="PROSITE" id="PS00829">
    <property type="entry name" value="GREAB_1"/>
    <property type="match status" value="1"/>
</dbReference>
<keyword evidence="13" id="KW-0648">Protein biosynthesis</keyword>
<evidence type="ECO:0000313" key="14">
    <source>
        <dbReference type="Proteomes" id="UP000003178"/>
    </source>
</evidence>
<dbReference type="eggNOG" id="COG0782">
    <property type="taxonomic scope" value="Bacteria"/>
</dbReference>
<dbReference type="PANTHER" id="PTHR30437">
    <property type="entry name" value="TRANSCRIPTION ELONGATION FACTOR GREA"/>
    <property type="match status" value="1"/>
</dbReference>
<dbReference type="Proteomes" id="UP000003178">
    <property type="component" value="Unassembled WGS sequence"/>
</dbReference>
<evidence type="ECO:0000259" key="12">
    <source>
        <dbReference type="Pfam" id="PF03449"/>
    </source>
</evidence>
<dbReference type="InterPro" id="IPR036805">
    <property type="entry name" value="Tscrpt_elong_fac_GreA/B_N_sf"/>
</dbReference>
<reference evidence="13 14" key="2">
    <citation type="submission" date="2008-10" db="EMBL/GenBank/DDBJ databases">
        <title>Draft genome sequence of Clostridium hiranonis (DSM 13275).</title>
        <authorList>
            <person name="Sudarsanam P."/>
            <person name="Ley R."/>
            <person name="Guruge J."/>
            <person name="Turnbaugh P.J."/>
            <person name="Mahowald M."/>
            <person name="Liep D."/>
            <person name="Gordon J."/>
        </authorList>
    </citation>
    <scope>NUCLEOTIDE SEQUENCE [LARGE SCALE GENOMIC DNA]</scope>
    <source>
        <strain evidence="13 14">DSM 13275</strain>
    </source>
</reference>
<comment type="similarity">
    <text evidence="1 9 10">Belongs to the GreA/GreB family.</text>
</comment>
<dbReference type="Gene3D" id="1.10.287.180">
    <property type="entry name" value="Transcription elongation factor, GreA/GreB, N-terminal domain"/>
    <property type="match status" value="1"/>
</dbReference>
<name>B6G0G9_PEPHT</name>
<comment type="caution">
    <text evidence="13">The sequence shown here is derived from an EMBL/GenBank/DDBJ whole genome shotgun (WGS) entry which is preliminary data.</text>
</comment>
<sequence length="159" mass="17691">MEANKEILLTQEGFDKLEAELEELKIVGRKDVAEKLKVAISYGDLSENAEYDEAKKEQAELEEKILKIENMIRKATIIDEESIDLSKVTAGSIVKLYDYDFEEEVTYTIVGSTEADPFAGKISNESPIGKAILGKSEGDEVEVQVPDGVVKYKILSISR</sequence>
<accession>B6G0G9</accession>
<dbReference type="InterPro" id="IPR022691">
    <property type="entry name" value="Tscrpt_elong_fac_GreA/B_N"/>
</dbReference>
<dbReference type="InterPro" id="IPR006359">
    <property type="entry name" value="Tscrpt_elong_fac_GreA"/>
</dbReference>
<dbReference type="Pfam" id="PF01272">
    <property type="entry name" value="GreA_GreB"/>
    <property type="match status" value="1"/>
</dbReference>
<evidence type="ECO:0000256" key="6">
    <source>
        <dbReference type="ARBA" id="ARBA00023163"/>
    </source>
</evidence>
<keyword evidence="6 9" id="KW-0804">Transcription</keyword>
<evidence type="ECO:0000256" key="5">
    <source>
        <dbReference type="ARBA" id="ARBA00023125"/>
    </source>
</evidence>
<dbReference type="SUPFAM" id="SSF54534">
    <property type="entry name" value="FKBP-like"/>
    <property type="match status" value="1"/>
</dbReference>
<dbReference type="GO" id="GO:0070063">
    <property type="term" value="F:RNA polymerase binding"/>
    <property type="evidence" value="ECO:0007669"/>
    <property type="project" value="InterPro"/>
</dbReference>
<evidence type="ECO:0000256" key="9">
    <source>
        <dbReference type="HAMAP-Rule" id="MF_00105"/>
    </source>
</evidence>
<dbReference type="HOGENOM" id="CLU_101379_2_1_9"/>
<evidence type="ECO:0000259" key="11">
    <source>
        <dbReference type="Pfam" id="PF01272"/>
    </source>
</evidence>
<dbReference type="NCBIfam" id="TIGR01462">
    <property type="entry name" value="greA"/>
    <property type="match status" value="1"/>
</dbReference>
<evidence type="ECO:0000256" key="3">
    <source>
        <dbReference type="ARBA" id="ARBA00023015"/>
    </source>
</evidence>
<dbReference type="RefSeq" id="WP_006440546.1">
    <property type="nucleotide sequence ID" value="NZ_DS995357.1"/>
</dbReference>
<dbReference type="AlphaFoldDB" id="B6G0G9"/>
<dbReference type="PANTHER" id="PTHR30437:SF4">
    <property type="entry name" value="TRANSCRIPTION ELONGATION FACTOR GREA"/>
    <property type="match status" value="1"/>
</dbReference>
<dbReference type="OrthoDB" id="9808774at2"/>
<dbReference type="FunFam" id="3.10.50.30:FF:000001">
    <property type="entry name" value="Transcription elongation factor GreA"/>
    <property type="match status" value="1"/>
</dbReference>
<feature type="domain" description="Transcription elongation factor GreA/GreB C-terminal" evidence="11">
    <location>
        <begin position="86"/>
        <end position="158"/>
    </location>
</feature>
<dbReference type="SUPFAM" id="SSF46557">
    <property type="entry name" value="GreA transcript cleavage protein, N-terminal domain"/>
    <property type="match status" value="1"/>
</dbReference>
<dbReference type="EMBL" id="ABWP01000065">
    <property type="protein sequence ID" value="EEA84779.1"/>
    <property type="molecule type" value="Genomic_DNA"/>
</dbReference>
<dbReference type="InterPro" id="IPR001437">
    <property type="entry name" value="Tscrpt_elong_fac_GreA/B_C"/>
</dbReference>
<feature type="domain" description="Transcription elongation factor GreA/GreB N-terminal" evidence="12">
    <location>
        <begin position="7"/>
        <end position="77"/>
    </location>
</feature>
<keyword evidence="5 9" id="KW-0238">DNA-binding</keyword>
<dbReference type="InterPro" id="IPR036953">
    <property type="entry name" value="GreA/GreB_C_sf"/>
</dbReference>
<evidence type="ECO:0000313" key="13">
    <source>
        <dbReference type="EMBL" id="EEA84779.1"/>
    </source>
</evidence>
<dbReference type="Pfam" id="PF03449">
    <property type="entry name" value="GreA_GreB_N"/>
    <property type="match status" value="1"/>
</dbReference>
<protein>
    <recommendedName>
        <fullName evidence="2 9">Transcription elongation factor GreA</fullName>
    </recommendedName>
    <alternativeName>
        <fullName evidence="8 9">Transcript cleavage factor GreA</fullName>
    </alternativeName>
</protein>
<dbReference type="FunFam" id="1.10.287.180:FF:000001">
    <property type="entry name" value="Transcription elongation factor GreA"/>
    <property type="match status" value="1"/>
</dbReference>
<proteinExistence type="inferred from homology"/>
<dbReference type="InterPro" id="IPR018151">
    <property type="entry name" value="TF_GreA/GreB_CS"/>
</dbReference>
<dbReference type="GO" id="GO:0003677">
    <property type="term" value="F:DNA binding"/>
    <property type="evidence" value="ECO:0007669"/>
    <property type="project" value="UniProtKB-UniRule"/>
</dbReference>
<reference evidence="13 14" key="1">
    <citation type="submission" date="2008-09" db="EMBL/GenBank/DDBJ databases">
        <authorList>
            <person name="Fulton L."/>
            <person name="Clifton S."/>
            <person name="Fulton B."/>
            <person name="Xu J."/>
            <person name="Minx P."/>
            <person name="Pepin K.H."/>
            <person name="Johnson M."/>
            <person name="Thiruvilangam P."/>
            <person name="Bhonagiri V."/>
            <person name="Nash W.E."/>
            <person name="Mardis E.R."/>
            <person name="Wilson R.K."/>
        </authorList>
    </citation>
    <scope>NUCLEOTIDE SEQUENCE [LARGE SCALE GENOMIC DNA]</scope>
    <source>
        <strain evidence="13 14">DSM 13275</strain>
    </source>
</reference>
<dbReference type="STRING" id="500633.CLOHIR_01625"/>
<keyword evidence="3 9" id="KW-0805">Transcription regulation</keyword>
<dbReference type="GO" id="GO:0032784">
    <property type="term" value="P:regulation of DNA-templated transcription elongation"/>
    <property type="evidence" value="ECO:0007669"/>
    <property type="project" value="UniProtKB-UniRule"/>
</dbReference>
<dbReference type="NCBIfam" id="NF001263">
    <property type="entry name" value="PRK00226.1-4"/>
    <property type="match status" value="1"/>
</dbReference>
<dbReference type="HAMAP" id="MF_00105">
    <property type="entry name" value="GreA_GreB"/>
    <property type="match status" value="1"/>
</dbReference>
<dbReference type="InterPro" id="IPR023459">
    <property type="entry name" value="Tscrpt_elong_fac_GreA/B_fam"/>
</dbReference>
<gene>
    <name evidence="9 13" type="primary">greA</name>
    <name evidence="13" type="ORF">CLOHIR_01625</name>
</gene>
<dbReference type="InterPro" id="IPR028624">
    <property type="entry name" value="Tscrpt_elong_fac_GreA/B"/>
</dbReference>
<comment type="function">
    <text evidence="7 9 10">Necessary for efficient RNA polymerase transcription elongation past template-encoded arresting sites. The arresting sites in DNA have the property of trapping a certain fraction of elongating RNA polymerases that pass through, resulting in locked ternary complexes. Cleavage of the nascent transcript by cleavage factors such as GreA or GreB allows the resumption of elongation from the new 3'terminus. GreA releases sequences of 2 to 3 nucleotides.</text>
</comment>
<evidence type="ECO:0000256" key="10">
    <source>
        <dbReference type="RuleBase" id="RU000556"/>
    </source>
</evidence>
<evidence type="ECO:0000256" key="1">
    <source>
        <dbReference type="ARBA" id="ARBA00008213"/>
    </source>
</evidence>
<dbReference type="GO" id="GO:0006354">
    <property type="term" value="P:DNA-templated transcription elongation"/>
    <property type="evidence" value="ECO:0007669"/>
    <property type="project" value="TreeGrafter"/>
</dbReference>
<dbReference type="NCBIfam" id="NF001261">
    <property type="entry name" value="PRK00226.1-2"/>
    <property type="match status" value="1"/>
</dbReference>
<dbReference type="Gene3D" id="3.10.50.30">
    <property type="entry name" value="Transcription elongation factor, GreA/GreB, C-terminal domain"/>
    <property type="match status" value="1"/>
</dbReference>
<feature type="coiled-coil region" evidence="9">
    <location>
        <begin position="44"/>
        <end position="74"/>
    </location>
</feature>
<dbReference type="GO" id="GO:0003746">
    <property type="term" value="F:translation elongation factor activity"/>
    <property type="evidence" value="ECO:0007669"/>
    <property type="project" value="UniProtKB-KW"/>
</dbReference>
<keyword evidence="4 9" id="KW-0175">Coiled coil</keyword>
<dbReference type="PIRSF" id="PIRSF006092">
    <property type="entry name" value="GreA_GreB"/>
    <property type="match status" value="1"/>
</dbReference>
<evidence type="ECO:0000256" key="2">
    <source>
        <dbReference type="ARBA" id="ARBA00013729"/>
    </source>
</evidence>
<evidence type="ECO:0000256" key="8">
    <source>
        <dbReference type="ARBA" id="ARBA00030776"/>
    </source>
</evidence>
<keyword evidence="14" id="KW-1185">Reference proteome</keyword>
<organism evidence="13 14">
    <name type="scientific">Peptacetobacter hiranonis (strain DSM 13275 / JCM 10541 / KCTC 15199 / TO-931)</name>
    <name type="common">Clostridium hiranonis</name>
    <dbReference type="NCBI Taxonomy" id="500633"/>
    <lineage>
        <taxon>Bacteria</taxon>
        <taxon>Bacillati</taxon>
        <taxon>Bacillota</taxon>
        <taxon>Clostridia</taxon>
        <taxon>Peptostreptococcales</taxon>
        <taxon>Peptostreptococcaceae</taxon>
        <taxon>Peptacetobacter</taxon>
    </lineage>
</organism>
<keyword evidence="13" id="KW-0251">Elongation factor</keyword>
<dbReference type="PROSITE" id="PS00830">
    <property type="entry name" value="GREAB_2"/>
    <property type="match status" value="1"/>
</dbReference>
<evidence type="ECO:0000256" key="7">
    <source>
        <dbReference type="ARBA" id="ARBA00024916"/>
    </source>
</evidence>
<evidence type="ECO:0000256" key="4">
    <source>
        <dbReference type="ARBA" id="ARBA00023054"/>
    </source>
</evidence>